<name>A0AAW7YY30_9ALTE</name>
<reference evidence="8" key="2">
    <citation type="submission" date="2023-07" db="EMBL/GenBank/DDBJ databases">
        <title>Genome content predicts the carbon catabolic preferences of heterotrophic bacteria.</title>
        <authorList>
            <person name="Gralka M."/>
        </authorList>
    </citation>
    <scope>NUCLEOTIDE SEQUENCE</scope>
    <source>
        <strain evidence="8">F2M12</strain>
    </source>
</reference>
<evidence type="ECO:0000256" key="4">
    <source>
        <dbReference type="SAM" id="MobiDB-lite"/>
    </source>
</evidence>
<dbReference type="GO" id="GO:0043565">
    <property type="term" value="F:sequence-specific DNA binding"/>
    <property type="evidence" value="ECO:0007669"/>
    <property type="project" value="InterPro"/>
</dbReference>
<keyword evidence="5" id="KW-0472">Membrane</keyword>
<keyword evidence="3" id="KW-0804">Transcription</keyword>
<proteinExistence type="predicted"/>
<evidence type="ECO:0000313" key="7">
    <source>
        <dbReference type="EMBL" id="AMJ73419.1"/>
    </source>
</evidence>
<keyword evidence="5" id="KW-0812">Transmembrane</keyword>
<feature type="transmembrane region" description="Helical" evidence="5">
    <location>
        <begin position="58"/>
        <end position="81"/>
    </location>
</feature>
<dbReference type="EMBL" id="JAUOQI010000002">
    <property type="protein sequence ID" value="MDO6576365.1"/>
    <property type="molecule type" value="Genomic_DNA"/>
</dbReference>
<dbReference type="InterPro" id="IPR009057">
    <property type="entry name" value="Homeodomain-like_sf"/>
</dbReference>
<feature type="transmembrane region" description="Helical" evidence="5">
    <location>
        <begin position="7"/>
        <end position="25"/>
    </location>
</feature>
<dbReference type="GO" id="GO:0003700">
    <property type="term" value="F:DNA-binding transcription factor activity"/>
    <property type="evidence" value="ECO:0007669"/>
    <property type="project" value="InterPro"/>
</dbReference>
<dbReference type="Proteomes" id="UP000056750">
    <property type="component" value="Chromosome"/>
</dbReference>
<feature type="region of interest" description="Disordered" evidence="4">
    <location>
        <begin position="226"/>
        <end position="253"/>
    </location>
</feature>
<dbReference type="PANTHER" id="PTHR43280">
    <property type="entry name" value="ARAC-FAMILY TRANSCRIPTIONAL REGULATOR"/>
    <property type="match status" value="1"/>
</dbReference>
<sequence length="399" mass="44515">MAWQSDLPYYLLVCCSLGIMLTHAFKNDKQTVNYLIAIFSASLCMVATQKLSADTLGVYQYVIGLATCATCNVVWLIARTLFREHNPLSRRHIAVALVVAGLVIFNQTWHLVVSSDIPHLLNQAQMLKLKQGMNEITTLLSSSILALSFWEALRGFENKNIIQKRQSIVFATAFFLGLFNSSILPKFLFTPTEVEFYAPWLICSSAMLILGAIQYVVHSQKMSVRRRGQIKNQPQNEPRNQVNAGTPSQSLNGGISDSSCLNSTSSEGDAIQQDEAIDMAVVKGINTLIHQEQIFLQPNLKIAHLAQALDTSEYKVSKAIRGYFAAANFNLFVNQFRVKHAKQLLRDNECQQWSILVIALESGFSSLATFNRVFKAISGQMPSEYRKQGSTMNYSVPSV</sequence>
<evidence type="ECO:0000313" key="8">
    <source>
        <dbReference type="EMBL" id="MDO6576365.1"/>
    </source>
</evidence>
<feature type="transmembrane region" description="Helical" evidence="5">
    <location>
        <begin position="136"/>
        <end position="156"/>
    </location>
</feature>
<keyword evidence="1" id="KW-0805">Transcription regulation</keyword>
<dbReference type="RefSeq" id="WP_057793725.1">
    <property type="nucleotide sequence ID" value="NZ_CAXIBE010000006.1"/>
</dbReference>
<keyword evidence="5" id="KW-1133">Transmembrane helix</keyword>
<dbReference type="SMART" id="SM00342">
    <property type="entry name" value="HTH_ARAC"/>
    <property type="match status" value="1"/>
</dbReference>
<protein>
    <submittedName>
        <fullName evidence="7">AraC family transcriptional regulator</fullName>
    </submittedName>
    <submittedName>
        <fullName evidence="8">Helix-turn-helix domain-containing protein</fullName>
    </submittedName>
</protein>
<feature type="domain" description="HTH araC/xylS-type" evidence="6">
    <location>
        <begin position="279"/>
        <end position="388"/>
    </location>
</feature>
<dbReference type="PROSITE" id="PS01124">
    <property type="entry name" value="HTH_ARAC_FAMILY_2"/>
    <property type="match status" value="1"/>
</dbReference>
<dbReference type="PANTHER" id="PTHR43280:SF29">
    <property type="entry name" value="ARAC-FAMILY TRANSCRIPTIONAL REGULATOR"/>
    <property type="match status" value="1"/>
</dbReference>
<dbReference type="KEGG" id="asq:AVL57_05180"/>
<dbReference type="EMBL" id="CP013926">
    <property type="protein sequence ID" value="AMJ73419.1"/>
    <property type="molecule type" value="Genomic_DNA"/>
</dbReference>
<evidence type="ECO:0000256" key="5">
    <source>
        <dbReference type="SAM" id="Phobius"/>
    </source>
</evidence>
<dbReference type="Gene3D" id="1.10.10.60">
    <property type="entry name" value="Homeodomain-like"/>
    <property type="match status" value="1"/>
</dbReference>
<feature type="transmembrane region" description="Helical" evidence="5">
    <location>
        <begin position="93"/>
        <end position="112"/>
    </location>
</feature>
<gene>
    <name evidence="7" type="ORF">AVL57_05180</name>
    <name evidence="8" type="ORF">Q4527_03145</name>
</gene>
<dbReference type="Pfam" id="PF12833">
    <property type="entry name" value="HTH_18"/>
    <property type="match status" value="1"/>
</dbReference>
<feature type="transmembrane region" description="Helical" evidence="5">
    <location>
        <begin position="168"/>
        <end position="185"/>
    </location>
</feature>
<feature type="transmembrane region" description="Helical" evidence="5">
    <location>
        <begin position="197"/>
        <end position="217"/>
    </location>
</feature>
<accession>A0AAW7YY30</accession>
<reference evidence="7 9" key="1">
    <citation type="submission" date="2015-12" db="EMBL/GenBank/DDBJ databases">
        <title>Intraspecies pangenome expansion in the marine bacterium Alteromonas.</title>
        <authorList>
            <person name="Lopez-Perez M."/>
            <person name="Rodriguez-Valera F."/>
        </authorList>
    </citation>
    <scope>NUCLEOTIDE SEQUENCE [LARGE SCALE GENOMIC DNA]</scope>
    <source>
        <strain evidence="7 9">LMG 21861</strain>
    </source>
</reference>
<dbReference type="Proteomes" id="UP001170717">
    <property type="component" value="Unassembled WGS sequence"/>
</dbReference>
<evidence type="ECO:0000313" key="10">
    <source>
        <dbReference type="Proteomes" id="UP001170717"/>
    </source>
</evidence>
<dbReference type="AlphaFoldDB" id="A0AAW7YY30"/>
<organism evidence="8 10">
    <name type="scientific">Alteromonas stellipolaris</name>
    <dbReference type="NCBI Taxonomy" id="233316"/>
    <lineage>
        <taxon>Bacteria</taxon>
        <taxon>Pseudomonadati</taxon>
        <taxon>Pseudomonadota</taxon>
        <taxon>Gammaproteobacteria</taxon>
        <taxon>Alteromonadales</taxon>
        <taxon>Alteromonadaceae</taxon>
        <taxon>Alteromonas/Salinimonas group</taxon>
        <taxon>Alteromonas</taxon>
    </lineage>
</organism>
<dbReference type="SUPFAM" id="SSF46689">
    <property type="entry name" value="Homeodomain-like"/>
    <property type="match status" value="1"/>
</dbReference>
<keyword evidence="2" id="KW-0238">DNA-binding</keyword>
<dbReference type="InterPro" id="IPR018060">
    <property type="entry name" value="HTH_AraC"/>
</dbReference>
<evidence type="ECO:0000259" key="6">
    <source>
        <dbReference type="PROSITE" id="PS01124"/>
    </source>
</evidence>
<evidence type="ECO:0000256" key="2">
    <source>
        <dbReference type="ARBA" id="ARBA00023125"/>
    </source>
</evidence>
<keyword evidence="9" id="KW-1185">Reference proteome</keyword>
<evidence type="ECO:0000313" key="9">
    <source>
        <dbReference type="Proteomes" id="UP000056750"/>
    </source>
</evidence>
<evidence type="ECO:0000256" key="1">
    <source>
        <dbReference type="ARBA" id="ARBA00023015"/>
    </source>
</evidence>
<evidence type="ECO:0000256" key="3">
    <source>
        <dbReference type="ARBA" id="ARBA00023163"/>
    </source>
</evidence>
<feature type="compositionally biased region" description="Polar residues" evidence="4">
    <location>
        <begin position="230"/>
        <end position="253"/>
    </location>
</feature>